<dbReference type="EMBL" id="OU503053">
    <property type="protein sequence ID" value="CAI9781600.1"/>
    <property type="molecule type" value="Genomic_DNA"/>
</dbReference>
<feature type="region of interest" description="Disordered" evidence="2">
    <location>
        <begin position="160"/>
        <end position="183"/>
    </location>
</feature>
<reference evidence="4" key="1">
    <citation type="submission" date="2023-05" db="EMBL/GenBank/DDBJ databases">
        <authorList>
            <person name="Huff M."/>
        </authorList>
    </citation>
    <scope>NUCLEOTIDE SEQUENCE</scope>
</reference>
<dbReference type="SUPFAM" id="SSF47473">
    <property type="entry name" value="EF-hand"/>
    <property type="match status" value="1"/>
</dbReference>
<protein>
    <recommendedName>
        <fullName evidence="3">EF-hand domain-containing protein</fullName>
    </recommendedName>
</protein>
<sequence length="304" mass="34468">MLKSEFSDSESQENDSSGEESEKETPRSEEKASDYELQRLKRIEENKNRMEALGLHKIANSFMGSVQKSHKKKSEKKGKRKMVDEDEEYKPSEIEEEMCSSSEEERSDDEMFSGSQKGKAKKNTTPKTQVPNSDILDDDDALMQAIALSLKDSAGFLDVPTSAPSQSSGAHAIDGIGNQKERNPNIQEDVEKRKRKKMGKQINSRVQMTLDEMVIHFFHFDEVGKGNITLRDIQRVATAHDFTWSEKEISDMIYCFDSDGDGKLNLDDFRKIVGMTRQCDTFLPNLSPSCHITRRSIAIKLQAL</sequence>
<evidence type="ECO:0000313" key="4">
    <source>
        <dbReference type="EMBL" id="CAI9781600.1"/>
    </source>
</evidence>
<dbReference type="PROSITE" id="PS50222">
    <property type="entry name" value="EF_HAND_2"/>
    <property type="match status" value="1"/>
</dbReference>
<keyword evidence="1" id="KW-0106">Calcium</keyword>
<feature type="region of interest" description="Disordered" evidence="2">
    <location>
        <begin position="58"/>
        <end position="135"/>
    </location>
</feature>
<dbReference type="GO" id="GO:0005509">
    <property type="term" value="F:calcium ion binding"/>
    <property type="evidence" value="ECO:0007669"/>
    <property type="project" value="InterPro"/>
</dbReference>
<dbReference type="InterPro" id="IPR018247">
    <property type="entry name" value="EF_Hand_1_Ca_BS"/>
</dbReference>
<dbReference type="Gene3D" id="1.10.238.10">
    <property type="entry name" value="EF-hand"/>
    <property type="match status" value="1"/>
</dbReference>
<feature type="compositionally biased region" description="Acidic residues" evidence="2">
    <location>
        <begin position="84"/>
        <end position="98"/>
    </location>
</feature>
<evidence type="ECO:0000256" key="2">
    <source>
        <dbReference type="SAM" id="MobiDB-lite"/>
    </source>
</evidence>
<dbReference type="PROSITE" id="PS00018">
    <property type="entry name" value="EF_HAND_1"/>
    <property type="match status" value="1"/>
</dbReference>
<organism evidence="4 5">
    <name type="scientific">Fraxinus pennsylvanica</name>
    <dbReference type="NCBI Taxonomy" id="56036"/>
    <lineage>
        <taxon>Eukaryota</taxon>
        <taxon>Viridiplantae</taxon>
        <taxon>Streptophyta</taxon>
        <taxon>Embryophyta</taxon>
        <taxon>Tracheophyta</taxon>
        <taxon>Spermatophyta</taxon>
        <taxon>Magnoliopsida</taxon>
        <taxon>eudicotyledons</taxon>
        <taxon>Gunneridae</taxon>
        <taxon>Pentapetalae</taxon>
        <taxon>asterids</taxon>
        <taxon>lamiids</taxon>
        <taxon>Lamiales</taxon>
        <taxon>Oleaceae</taxon>
        <taxon>Oleeae</taxon>
        <taxon>Fraxinus</taxon>
    </lineage>
</organism>
<accession>A0AAD2EBH2</accession>
<name>A0AAD2EBH2_9LAMI</name>
<dbReference type="Proteomes" id="UP000834106">
    <property type="component" value="Chromosome 18"/>
</dbReference>
<dbReference type="AlphaFoldDB" id="A0AAD2EBH2"/>
<proteinExistence type="predicted"/>
<dbReference type="InterPro" id="IPR002048">
    <property type="entry name" value="EF_hand_dom"/>
</dbReference>
<gene>
    <name evidence="4" type="ORF">FPE_LOCUS29030</name>
</gene>
<dbReference type="CDD" id="cd00051">
    <property type="entry name" value="EFh"/>
    <property type="match status" value="1"/>
</dbReference>
<feature type="region of interest" description="Disordered" evidence="2">
    <location>
        <begin position="1"/>
        <end position="43"/>
    </location>
</feature>
<feature type="compositionally biased region" description="Acidic residues" evidence="2">
    <location>
        <begin position="7"/>
        <end position="22"/>
    </location>
</feature>
<evidence type="ECO:0000313" key="5">
    <source>
        <dbReference type="Proteomes" id="UP000834106"/>
    </source>
</evidence>
<evidence type="ECO:0000256" key="1">
    <source>
        <dbReference type="ARBA" id="ARBA00022837"/>
    </source>
</evidence>
<feature type="compositionally biased region" description="Basic residues" evidence="2">
    <location>
        <begin position="68"/>
        <end position="80"/>
    </location>
</feature>
<keyword evidence="5" id="KW-1185">Reference proteome</keyword>
<feature type="compositionally biased region" description="Basic and acidic residues" evidence="2">
    <location>
        <begin position="23"/>
        <end position="43"/>
    </location>
</feature>
<evidence type="ECO:0000259" key="3">
    <source>
        <dbReference type="PROSITE" id="PS50222"/>
    </source>
</evidence>
<feature type="domain" description="EF-hand" evidence="3">
    <location>
        <begin position="244"/>
        <end position="279"/>
    </location>
</feature>
<dbReference type="Pfam" id="PF13499">
    <property type="entry name" value="EF-hand_7"/>
    <property type="match status" value="1"/>
</dbReference>
<dbReference type="InterPro" id="IPR011992">
    <property type="entry name" value="EF-hand-dom_pair"/>
</dbReference>